<proteinExistence type="predicted"/>
<dbReference type="RefSeq" id="WP_092092109.1">
    <property type="nucleotide sequence ID" value="NZ_FOQE01000012.1"/>
</dbReference>
<sequence>MSEEKKEPIKKITLTDGSVVDIKTNISLGAMKRAQAEGLFSKNYLQEMILADKDPSKANFEDMENAPYIAYRFANPGGLSRDEFNNLLPNDLELFGQIYAQIVSGGTNNAEMAKAFKKATKK</sequence>
<dbReference type="Proteomes" id="UP000198668">
    <property type="component" value="Unassembled WGS sequence"/>
</dbReference>
<dbReference type="OrthoDB" id="2299076at2"/>
<protein>
    <submittedName>
        <fullName evidence="1">Uncharacterized protein</fullName>
    </submittedName>
</protein>
<gene>
    <name evidence="1" type="ORF">SAMN04489868_11234</name>
</gene>
<dbReference type="AlphaFoldDB" id="A0A1I3C217"/>
<reference evidence="1 2" key="1">
    <citation type="submission" date="2016-10" db="EMBL/GenBank/DDBJ databases">
        <authorList>
            <person name="de Groot N.N."/>
        </authorList>
    </citation>
    <scope>NUCLEOTIDE SEQUENCE [LARGE SCALE GENOMIC DNA]</scope>
    <source>
        <strain evidence="1 2">DSM 27630</strain>
    </source>
</reference>
<organism evidence="1 2">
    <name type="scientific">Pisciglobus halotolerans</name>
    <dbReference type="NCBI Taxonomy" id="745365"/>
    <lineage>
        <taxon>Bacteria</taxon>
        <taxon>Bacillati</taxon>
        <taxon>Bacillota</taxon>
        <taxon>Bacilli</taxon>
        <taxon>Lactobacillales</taxon>
        <taxon>Carnobacteriaceae</taxon>
    </lineage>
</organism>
<evidence type="ECO:0000313" key="2">
    <source>
        <dbReference type="Proteomes" id="UP000198668"/>
    </source>
</evidence>
<dbReference type="EMBL" id="FOQE01000012">
    <property type="protein sequence ID" value="SFH68605.1"/>
    <property type="molecule type" value="Genomic_DNA"/>
</dbReference>
<accession>A0A1I3C217</accession>
<keyword evidence="2" id="KW-1185">Reference proteome</keyword>
<name>A0A1I3C217_9LACT</name>
<evidence type="ECO:0000313" key="1">
    <source>
        <dbReference type="EMBL" id="SFH68605.1"/>
    </source>
</evidence>